<feature type="domain" description="DUF4189" evidence="1">
    <location>
        <begin position="102"/>
        <end position="210"/>
    </location>
</feature>
<comment type="caution">
    <text evidence="2">The sequence shown here is derived from an EMBL/GenBank/DDBJ whole genome shotgun (WGS) entry which is preliminary data.</text>
</comment>
<reference evidence="2 3" key="1">
    <citation type="submission" date="2017-06" db="EMBL/GenBank/DDBJ databases">
        <authorList>
            <person name="Kim H.J."/>
            <person name="Triplett B.A."/>
        </authorList>
    </citation>
    <scope>NUCLEOTIDE SEQUENCE [LARGE SCALE GENOMIC DNA]</scope>
    <source>
        <strain evidence="2 3">S18795</strain>
    </source>
</reference>
<dbReference type="Proteomes" id="UP000197904">
    <property type="component" value="Unassembled WGS sequence"/>
</dbReference>
<accession>A0A246L221</accession>
<dbReference type="RefSeq" id="WP_080355575.1">
    <property type="nucleotide sequence ID" value="NZ_AP024684.1"/>
</dbReference>
<proteinExistence type="predicted"/>
<dbReference type="Pfam" id="PF13827">
    <property type="entry name" value="DUF4189"/>
    <property type="match status" value="1"/>
</dbReference>
<dbReference type="AlphaFoldDB" id="A0A246L221"/>
<protein>
    <recommendedName>
        <fullName evidence="1">DUF4189 domain-containing protein</fullName>
    </recommendedName>
</protein>
<sequence length="219" mass="23185">MARLLVTVSGAQVRSSKILESMGRLAPERGLTVSNDKGVRMKCIVVLLLLVISNVALAEGRCPPGQYPVGGQGVGGCAPIPGGQAGGESSGPMPTGKWETRWGALAQDTDHQVGQNLAIGVAEVKKTKREARSLALSECQRMGGQKCKVILEYHNQCAALAGPVIGSVPLVDVKTVAYRSPNEEDAKVESVRRCESEGKGRSCTVIYSACSMSEFKPFR</sequence>
<gene>
    <name evidence="2" type="ORF">CEE55_04430</name>
</gene>
<evidence type="ECO:0000313" key="3">
    <source>
        <dbReference type="Proteomes" id="UP000197904"/>
    </source>
</evidence>
<evidence type="ECO:0000259" key="1">
    <source>
        <dbReference type="Pfam" id="PF13827"/>
    </source>
</evidence>
<evidence type="ECO:0000313" key="2">
    <source>
        <dbReference type="EMBL" id="OWR34945.1"/>
    </source>
</evidence>
<name>A0A246L221_9GAMM</name>
<organism evidence="2 3">
    <name type="scientific">Stenotrophomonas pavanii</name>
    <dbReference type="NCBI Taxonomy" id="487698"/>
    <lineage>
        <taxon>Bacteria</taxon>
        <taxon>Pseudomonadati</taxon>
        <taxon>Pseudomonadota</taxon>
        <taxon>Gammaproteobacteria</taxon>
        <taxon>Lysobacterales</taxon>
        <taxon>Lysobacteraceae</taxon>
        <taxon>Stenotrophomonas</taxon>
    </lineage>
</organism>
<dbReference type="InterPro" id="IPR025240">
    <property type="entry name" value="DUF4189"/>
</dbReference>
<dbReference type="EMBL" id="NIXP01000018">
    <property type="protein sequence ID" value="OWR34945.1"/>
    <property type="molecule type" value="Genomic_DNA"/>
</dbReference>